<sequence>MKIAMYQMYNEGNIHDNLKKSLSAIEEAANHQADLILFPEVFLTEFFPQYQNKDVSQYALTLDLPIVQAFCQCAREHHIIVVPNIYLREDDACYDASLFINQEGEIQGVQKMVHVSDAQYFYESAYYTPSNDGFHVFETPLGKIGIVVCFDRHFPESIRTEALMGAKLILVPTVNTKQENMELFEQEMRVQAFQNSVFVAMCNRVGKEDAMDFAGESLVVDYKGTTLIKGSDYQELLYCNLDLNEIKKQTYLSLRRTSFYL</sequence>
<evidence type="ECO:0000256" key="1">
    <source>
        <dbReference type="ARBA" id="ARBA00022801"/>
    </source>
</evidence>
<dbReference type="AlphaFoldDB" id="A0A1H6RDD6"/>
<dbReference type="eggNOG" id="COG0388">
    <property type="taxonomic scope" value="Bacteria"/>
</dbReference>
<dbReference type="SUPFAM" id="SSF56317">
    <property type="entry name" value="Carbon-nitrogen hydrolase"/>
    <property type="match status" value="1"/>
</dbReference>
<accession>A0A1H6RDD6</accession>
<proteinExistence type="predicted"/>
<dbReference type="EMBL" id="FNYK01000008">
    <property type="protein sequence ID" value="SEI53858.1"/>
    <property type="molecule type" value="Genomic_DNA"/>
</dbReference>
<dbReference type="PANTHER" id="PTHR43674:SF16">
    <property type="entry name" value="CARBON-NITROGEN FAMILY, PUTATIVE (AFU_ORTHOLOGUE AFUA_5G02350)-RELATED"/>
    <property type="match status" value="1"/>
</dbReference>
<organism evidence="3 4">
    <name type="scientific">Sharpea azabuensis</name>
    <dbReference type="NCBI Taxonomy" id="322505"/>
    <lineage>
        <taxon>Bacteria</taxon>
        <taxon>Bacillati</taxon>
        <taxon>Bacillota</taxon>
        <taxon>Erysipelotrichia</taxon>
        <taxon>Erysipelotrichales</taxon>
        <taxon>Coprobacillaceae</taxon>
        <taxon>Sharpea</taxon>
    </lineage>
</organism>
<dbReference type="GO" id="GO:0016811">
    <property type="term" value="F:hydrolase activity, acting on carbon-nitrogen (but not peptide) bonds, in linear amides"/>
    <property type="evidence" value="ECO:0007669"/>
    <property type="project" value="TreeGrafter"/>
</dbReference>
<dbReference type="PANTHER" id="PTHR43674">
    <property type="entry name" value="NITRILASE C965.09-RELATED"/>
    <property type="match status" value="1"/>
</dbReference>
<name>A0A1H6RDD6_9FIRM</name>
<protein>
    <submittedName>
        <fullName evidence="3">N-carbamoylputrescine amidase</fullName>
    </submittedName>
</protein>
<keyword evidence="4" id="KW-1185">Reference proteome</keyword>
<dbReference type="RefSeq" id="WP_074731377.1">
    <property type="nucleotide sequence ID" value="NZ_FNYK01000008.1"/>
</dbReference>
<dbReference type="OrthoDB" id="9811121at2"/>
<dbReference type="CDD" id="cd07197">
    <property type="entry name" value="nitrilase"/>
    <property type="match status" value="1"/>
</dbReference>
<dbReference type="Gene3D" id="3.60.110.10">
    <property type="entry name" value="Carbon-nitrogen hydrolase"/>
    <property type="match status" value="1"/>
</dbReference>
<gene>
    <name evidence="3" type="ORF">SAMN04487834_100856</name>
</gene>
<dbReference type="Pfam" id="PF00795">
    <property type="entry name" value="CN_hydrolase"/>
    <property type="match status" value="1"/>
</dbReference>
<dbReference type="InterPro" id="IPR003010">
    <property type="entry name" value="C-N_Hydrolase"/>
</dbReference>
<evidence type="ECO:0000313" key="4">
    <source>
        <dbReference type="Proteomes" id="UP000183028"/>
    </source>
</evidence>
<dbReference type="InterPro" id="IPR050345">
    <property type="entry name" value="Aliph_Amidase/BUP"/>
</dbReference>
<evidence type="ECO:0000313" key="3">
    <source>
        <dbReference type="EMBL" id="SEI53858.1"/>
    </source>
</evidence>
<dbReference type="Proteomes" id="UP000183028">
    <property type="component" value="Unassembled WGS sequence"/>
</dbReference>
<feature type="domain" description="CN hydrolase" evidence="2">
    <location>
        <begin position="1"/>
        <end position="243"/>
    </location>
</feature>
<evidence type="ECO:0000259" key="2">
    <source>
        <dbReference type="PROSITE" id="PS50263"/>
    </source>
</evidence>
<reference evidence="4" key="1">
    <citation type="submission" date="2016-10" db="EMBL/GenBank/DDBJ databases">
        <authorList>
            <person name="Varghese N."/>
        </authorList>
    </citation>
    <scope>NUCLEOTIDE SEQUENCE [LARGE SCALE GENOMIC DNA]</scope>
    <source>
        <strain evidence="4">DSM 20406</strain>
    </source>
</reference>
<keyword evidence="1" id="KW-0378">Hydrolase</keyword>
<dbReference type="InterPro" id="IPR036526">
    <property type="entry name" value="C-N_Hydrolase_sf"/>
</dbReference>
<dbReference type="STRING" id="322505.SAMN04487836_1549"/>
<dbReference type="PROSITE" id="PS50263">
    <property type="entry name" value="CN_HYDROLASE"/>
    <property type="match status" value="1"/>
</dbReference>